<organism evidence="4 5">
    <name type="scientific">Sporolactobacillus inulinus CASD</name>
    <dbReference type="NCBI Taxonomy" id="1069536"/>
    <lineage>
        <taxon>Bacteria</taxon>
        <taxon>Bacillati</taxon>
        <taxon>Bacillota</taxon>
        <taxon>Bacilli</taxon>
        <taxon>Bacillales</taxon>
        <taxon>Sporolactobacillaceae</taxon>
        <taxon>Sporolactobacillus</taxon>
    </lineage>
</organism>
<sequence length="294" mass="32502">MSELGQELKTAREQKGLSLDDLQKTTKIQKRYLEAIEKGDYNQLPGEFYTRAFIKSYAESVDLDFKSLTEQYPSDMPKIERQHIETRVTPPDGSENEQAPKKLRRNAVRVNNWSSLINKAIIVVFILIGVMIVYILVTQLAGHQSNPPSDQNNANSVQYKTDSGSQSSSKSHPSDSSSTESSDASSEQTLKQEKQEGNVTTYTLSGTEKFDVVVTAVTDNQAWFQAKDNQTGQSIAEGTASKTGQKSYHFDASKVQSLSLKFGNAPGTELKINGKKVAIPSHSTVQTVIINFNK</sequence>
<evidence type="ECO:0000256" key="1">
    <source>
        <dbReference type="SAM" id="MobiDB-lite"/>
    </source>
</evidence>
<proteinExistence type="predicted"/>
<dbReference type="PANTHER" id="PTHR34475">
    <property type="match status" value="1"/>
</dbReference>
<dbReference type="Gene3D" id="1.10.260.40">
    <property type="entry name" value="lambda repressor-like DNA-binding domains"/>
    <property type="match status" value="1"/>
</dbReference>
<dbReference type="InterPro" id="IPR050400">
    <property type="entry name" value="Bact_Cytoskel_RodZ"/>
</dbReference>
<feature type="compositionally biased region" description="Polar residues" evidence="1">
    <location>
        <begin position="143"/>
        <end position="161"/>
    </location>
</feature>
<keyword evidence="2" id="KW-1133">Transmembrane helix</keyword>
<dbReference type="OrthoDB" id="9797543at2"/>
<name>A0A0U1QMH7_9BACL</name>
<evidence type="ECO:0000256" key="2">
    <source>
        <dbReference type="SAM" id="Phobius"/>
    </source>
</evidence>
<comment type="caution">
    <text evidence="4">The sequence shown here is derived from an EMBL/GenBank/DDBJ whole genome shotgun (WGS) entry which is preliminary data.</text>
</comment>
<dbReference type="Pfam" id="PF13413">
    <property type="entry name" value="HTH_25"/>
    <property type="match status" value="1"/>
</dbReference>
<keyword evidence="5" id="KW-1185">Reference proteome</keyword>
<feature type="transmembrane region" description="Helical" evidence="2">
    <location>
        <begin position="116"/>
        <end position="137"/>
    </location>
</feature>
<dbReference type="InterPro" id="IPR001387">
    <property type="entry name" value="Cro/C1-type_HTH"/>
</dbReference>
<keyword evidence="2" id="KW-0812">Transmembrane</keyword>
<dbReference type="Proteomes" id="UP000035553">
    <property type="component" value="Unassembled WGS sequence"/>
</dbReference>
<evidence type="ECO:0000313" key="4">
    <source>
        <dbReference type="EMBL" id="KLI01993.1"/>
    </source>
</evidence>
<dbReference type="STRING" id="1069536.SINU_10530"/>
<dbReference type="AlphaFoldDB" id="A0A0U1QMH7"/>
<feature type="domain" description="Cytoskeleton protein RodZ-like C-terminal" evidence="3">
    <location>
        <begin position="220"/>
        <end position="286"/>
    </location>
</feature>
<dbReference type="InterPro" id="IPR010982">
    <property type="entry name" value="Lambda_DNA-bd_dom_sf"/>
</dbReference>
<dbReference type="SUPFAM" id="SSF47413">
    <property type="entry name" value="lambda repressor-like DNA-binding domains"/>
    <property type="match status" value="1"/>
</dbReference>
<evidence type="ECO:0000259" key="3">
    <source>
        <dbReference type="Pfam" id="PF13464"/>
    </source>
</evidence>
<evidence type="ECO:0000313" key="5">
    <source>
        <dbReference type="Proteomes" id="UP000035553"/>
    </source>
</evidence>
<feature type="region of interest" description="Disordered" evidence="1">
    <location>
        <begin position="143"/>
        <end position="198"/>
    </location>
</feature>
<gene>
    <name evidence="4" type="ORF">SINU_10530</name>
</gene>
<reference evidence="4 5" key="1">
    <citation type="journal article" date="2011" name="J. Bacteriol.">
        <title>Draft genome sequence of Sporolactobacillus inulinus strain CASD, an efficient D-lactic acid-producing bacterium with high-concentration lactate tolerance capability.</title>
        <authorList>
            <person name="Yu B."/>
            <person name="Su F."/>
            <person name="Wang L."/>
            <person name="Xu K."/>
            <person name="Zhao B."/>
            <person name="Xu P."/>
        </authorList>
    </citation>
    <scope>NUCLEOTIDE SEQUENCE [LARGE SCALE GENOMIC DNA]</scope>
    <source>
        <strain evidence="4 5">CASD</strain>
    </source>
</reference>
<dbReference type="GO" id="GO:0003677">
    <property type="term" value="F:DNA binding"/>
    <property type="evidence" value="ECO:0007669"/>
    <property type="project" value="InterPro"/>
</dbReference>
<dbReference type="CDD" id="cd00093">
    <property type="entry name" value="HTH_XRE"/>
    <property type="match status" value="1"/>
</dbReference>
<dbReference type="InterPro" id="IPR025194">
    <property type="entry name" value="RodZ-like_C"/>
</dbReference>
<accession>A0A0U1QMH7</accession>
<protein>
    <recommendedName>
        <fullName evidence="3">Cytoskeleton protein RodZ-like C-terminal domain-containing protein</fullName>
    </recommendedName>
</protein>
<feature type="compositionally biased region" description="Low complexity" evidence="1">
    <location>
        <begin position="162"/>
        <end position="186"/>
    </location>
</feature>
<dbReference type="Pfam" id="PF13464">
    <property type="entry name" value="RodZ_C"/>
    <property type="match status" value="1"/>
</dbReference>
<dbReference type="EMBL" id="AFVQ02000146">
    <property type="protein sequence ID" value="KLI01993.1"/>
    <property type="molecule type" value="Genomic_DNA"/>
</dbReference>
<keyword evidence="2" id="KW-0472">Membrane</keyword>
<dbReference type="PANTHER" id="PTHR34475:SF1">
    <property type="entry name" value="CYTOSKELETON PROTEIN RODZ"/>
    <property type="match status" value="1"/>
</dbReference>